<proteinExistence type="predicted"/>
<dbReference type="SUPFAM" id="SSF55469">
    <property type="entry name" value="FMN-dependent nitroreductase-like"/>
    <property type="match status" value="1"/>
</dbReference>
<comment type="caution">
    <text evidence="2">The sequence shown here is derived from an EMBL/GenBank/DDBJ whole genome shotgun (WGS) entry which is preliminary data.</text>
</comment>
<evidence type="ECO:0000256" key="1">
    <source>
        <dbReference type="SAM" id="MobiDB-lite"/>
    </source>
</evidence>
<dbReference type="RefSeq" id="WP_344977403.1">
    <property type="nucleotide sequence ID" value="NZ_BAABDD010000052.1"/>
</dbReference>
<keyword evidence="3" id="KW-1185">Reference proteome</keyword>
<dbReference type="InterPro" id="IPR000415">
    <property type="entry name" value="Nitroreductase-like"/>
</dbReference>
<sequence length="331" mass="35834">MVPIHDNRSKTDEAPVRAALRAGERAPSVCNTRPWALTHSGSRIAVSVDVDRRLEVSDPKARELVISCGAALYNIRTALRAHGVLPKINILPDPERPGLLAEIDTTHSVEPSNLDLLLYPSIGKRRTHRGPFTADVDDVRLVRALSTAAATEGAALRLITDKGLVQSLAGLVAAAEHVQRHERSHAEELARWVRSPGSRRPDGIHAEDFPPEERVTDAEFPERDYGQNRIPGMLDVHGEVTGTIALLTTVADTRSSHLAAGQALQRLLLTATAEGVSAAFHTQPLEEPLLRAFITERLCEGAHAQMILRLGREHQRTPNGGGPISPLTAGS</sequence>
<dbReference type="NCBIfam" id="NF047509">
    <property type="entry name" value="Rv3131_FMN_oxido"/>
    <property type="match status" value="1"/>
</dbReference>
<protein>
    <submittedName>
        <fullName evidence="2">NAD(P)H nitroreductase</fullName>
    </submittedName>
</protein>
<dbReference type="Gene3D" id="3.40.109.10">
    <property type="entry name" value="NADH Oxidase"/>
    <property type="match status" value="1"/>
</dbReference>
<feature type="region of interest" description="Disordered" evidence="1">
    <location>
        <begin position="310"/>
        <end position="331"/>
    </location>
</feature>
<dbReference type="Proteomes" id="UP001500908">
    <property type="component" value="Unassembled WGS sequence"/>
</dbReference>
<evidence type="ECO:0000313" key="2">
    <source>
        <dbReference type="EMBL" id="GAA3766383.1"/>
    </source>
</evidence>
<gene>
    <name evidence="2" type="ORF">GCM10022402_49490</name>
</gene>
<accession>A0ABP7GKQ1</accession>
<evidence type="ECO:0000313" key="3">
    <source>
        <dbReference type="Proteomes" id="UP001500908"/>
    </source>
</evidence>
<name>A0ABP7GKQ1_9ACTN</name>
<organism evidence="2 3">
    <name type="scientific">Salinactinospora qingdaonensis</name>
    <dbReference type="NCBI Taxonomy" id="702744"/>
    <lineage>
        <taxon>Bacteria</taxon>
        <taxon>Bacillati</taxon>
        <taxon>Actinomycetota</taxon>
        <taxon>Actinomycetes</taxon>
        <taxon>Streptosporangiales</taxon>
        <taxon>Nocardiopsidaceae</taxon>
        <taxon>Salinactinospora</taxon>
    </lineage>
</organism>
<dbReference type="EMBL" id="BAABDD010000052">
    <property type="protein sequence ID" value="GAA3766383.1"/>
    <property type="molecule type" value="Genomic_DNA"/>
</dbReference>
<reference evidence="3" key="1">
    <citation type="journal article" date="2019" name="Int. J. Syst. Evol. Microbiol.">
        <title>The Global Catalogue of Microorganisms (GCM) 10K type strain sequencing project: providing services to taxonomists for standard genome sequencing and annotation.</title>
        <authorList>
            <consortium name="The Broad Institute Genomics Platform"/>
            <consortium name="The Broad Institute Genome Sequencing Center for Infectious Disease"/>
            <person name="Wu L."/>
            <person name="Ma J."/>
        </authorList>
    </citation>
    <scope>NUCLEOTIDE SEQUENCE [LARGE SCALE GENOMIC DNA]</scope>
    <source>
        <strain evidence="3">JCM 17137</strain>
    </source>
</reference>